<organism evidence="3 4">
    <name type="scientific">Candidatus Magnetominusculus xianensis</name>
    <dbReference type="NCBI Taxonomy" id="1748249"/>
    <lineage>
        <taxon>Bacteria</taxon>
        <taxon>Pseudomonadati</taxon>
        <taxon>Nitrospirota</taxon>
        <taxon>Nitrospiria</taxon>
        <taxon>Nitrospirales</taxon>
        <taxon>Nitrospiraceae</taxon>
        <taxon>Candidatus Magnetominusculus</taxon>
    </lineage>
</organism>
<reference evidence="3 4" key="1">
    <citation type="submission" date="2015-11" db="EMBL/GenBank/DDBJ databases">
        <authorList>
            <person name="Lin W."/>
        </authorList>
    </citation>
    <scope>NUCLEOTIDE SEQUENCE [LARGE SCALE GENOMIC DNA]</scope>
    <source>
        <strain evidence="3 4">HCH-1</strain>
    </source>
</reference>
<comment type="caution">
    <text evidence="3">The sequence shown here is derived from an EMBL/GenBank/DDBJ whole genome shotgun (WGS) entry which is preliminary data.</text>
</comment>
<dbReference type="Proteomes" id="UP000060487">
    <property type="component" value="Unassembled WGS sequence"/>
</dbReference>
<evidence type="ECO:0000313" key="4">
    <source>
        <dbReference type="Proteomes" id="UP000060487"/>
    </source>
</evidence>
<evidence type="ECO:0000256" key="2">
    <source>
        <dbReference type="SAM" id="MobiDB-lite"/>
    </source>
</evidence>
<proteinExistence type="predicted"/>
<protein>
    <recommendedName>
        <fullName evidence="5">Transposase</fullName>
    </recommendedName>
</protein>
<sequence length="87" mass="9868">MSTNSNPLNEAALSRYNEIDGIINEKREEIEALMNEHTALKAYLISMDLLKEDVPVKKRGRKPKDKSAMGTVEKKKPGRKKKVKEGE</sequence>
<keyword evidence="1" id="KW-0175">Coiled coil</keyword>
<dbReference type="EMBL" id="LNQR01000069">
    <property type="protein sequence ID" value="KWT84197.1"/>
    <property type="molecule type" value="Genomic_DNA"/>
</dbReference>
<keyword evidence="4" id="KW-1185">Reference proteome</keyword>
<gene>
    <name evidence="3" type="ORF">ASN18_1950</name>
</gene>
<feature type="coiled-coil region" evidence="1">
    <location>
        <begin position="16"/>
        <end position="43"/>
    </location>
</feature>
<name>A0ABR5SFW3_9BACT</name>
<evidence type="ECO:0008006" key="5">
    <source>
        <dbReference type="Google" id="ProtNLM"/>
    </source>
</evidence>
<feature type="region of interest" description="Disordered" evidence="2">
    <location>
        <begin position="54"/>
        <end position="87"/>
    </location>
</feature>
<evidence type="ECO:0000313" key="3">
    <source>
        <dbReference type="EMBL" id="KWT84197.1"/>
    </source>
</evidence>
<feature type="compositionally biased region" description="Basic residues" evidence="2">
    <location>
        <begin position="76"/>
        <end position="87"/>
    </location>
</feature>
<dbReference type="RefSeq" id="WP_085052559.1">
    <property type="nucleotide sequence ID" value="NZ_LNQR01000069.1"/>
</dbReference>
<evidence type="ECO:0000256" key="1">
    <source>
        <dbReference type="SAM" id="Coils"/>
    </source>
</evidence>
<accession>A0ABR5SFW3</accession>